<comment type="subunit">
    <text evidence="4 6">The basal body constitutes a major portion of the flagellar organelle and consists of five rings (E,L,P,S, and M) mounted on a central rod. The rod consists of about 26 subunits of FlgG in the distal portion, and FlgB, FlgC and FlgF are thought to build up the proximal portion of the rod with about 6 subunits each.</text>
</comment>
<comment type="subcellular location">
    <subcellularLocation>
        <location evidence="1 6">Bacterial flagellum basal body</location>
    </subcellularLocation>
</comment>
<accession>A0ABS5ZF66</accession>
<dbReference type="NCBIfam" id="NF009280">
    <property type="entry name" value="PRK12640.1"/>
    <property type="match status" value="1"/>
</dbReference>
<proteinExistence type="inferred from homology"/>
<dbReference type="PANTHER" id="PTHR30435:SF18">
    <property type="entry name" value="FLAGELLAR BASAL-BODY ROD PROTEIN FLGF"/>
    <property type="match status" value="1"/>
</dbReference>
<evidence type="ECO:0000256" key="1">
    <source>
        <dbReference type="ARBA" id="ARBA00004117"/>
    </source>
</evidence>
<dbReference type="InterPro" id="IPR012836">
    <property type="entry name" value="FlgF"/>
</dbReference>
<evidence type="ECO:0000313" key="10">
    <source>
        <dbReference type="Proteomes" id="UP000690515"/>
    </source>
</evidence>
<dbReference type="SUPFAM" id="SSF117143">
    <property type="entry name" value="Flagellar hook protein flgE"/>
    <property type="match status" value="1"/>
</dbReference>
<evidence type="ECO:0000256" key="4">
    <source>
        <dbReference type="ARBA" id="ARBA00038560"/>
    </source>
</evidence>
<gene>
    <name evidence="9" type="primary">flgF</name>
    <name evidence="9" type="ORF">KCG35_16740</name>
</gene>
<dbReference type="NCBIfam" id="TIGR02490">
    <property type="entry name" value="flgF"/>
    <property type="match status" value="1"/>
</dbReference>
<dbReference type="Pfam" id="PF06429">
    <property type="entry name" value="Flg_bbr_C"/>
    <property type="match status" value="1"/>
</dbReference>
<evidence type="ECO:0000256" key="5">
    <source>
        <dbReference type="ARBA" id="ARBA00040228"/>
    </source>
</evidence>
<dbReference type="InterPro" id="IPR020013">
    <property type="entry name" value="Flagellar_FlgE/F/G"/>
</dbReference>
<keyword evidence="9" id="KW-0969">Cilium</keyword>
<organism evidence="9 10">
    <name type="scientific">Zooshikella harenae</name>
    <dbReference type="NCBI Taxonomy" id="2827238"/>
    <lineage>
        <taxon>Bacteria</taxon>
        <taxon>Pseudomonadati</taxon>
        <taxon>Pseudomonadota</taxon>
        <taxon>Gammaproteobacteria</taxon>
        <taxon>Oceanospirillales</taxon>
        <taxon>Zooshikellaceae</taxon>
        <taxon>Zooshikella</taxon>
    </lineage>
</organism>
<dbReference type="Proteomes" id="UP000690515">
    <property type="component" value="Unassembled WGS sequence"/>
</dbReference>
<dbReference type="InterPro" id="IPR010930">
    <property type="entry name" value="Flg_bb/hook_C_dom"/>
</dbReference>
<keyword evidence="10" id="KW-1185">Reference proteome</keyword>
<evidence type="ECO:0000313" key="9">
    <source>
        <dbReference type="EMBL" id="MBU2712717.1"/>
    </source>
</evidence>
<dbReference type="InterPro" id="IPR037925">
    <property type="entry name" value="FlgE/F/G-like"/>
</dbReference>
<feature type="domain" description="Flagellar hook protein FlgE/F/G-like D1" evidence="8">
    <location>
        <begin position="81"/>
        <end position="145"/>
    </location>
</feature>
<evidence type="ECO:0000256" key="6">
    <source>
        <dbReference type="RuleBase" id="RU362116"/>
    </source>
</evidence>
<name>A0ABS5ZF66_9GAMM</name>
<evidence type="ECO:0000259" key="7">
    <source>
        <dbReference type="Pfam" id="PF06429"/>
    </source>
</evidence>
<evidence type="ECO:0000256" key="2">
    <source>
        <dbReference type="ARBA" id="ARBA00009677"/>
    </source>
</evidence>
<dbReference type="EMBL" id="JAGSOY010000046">
    <property type="protein sequence ID" value="MBU2712717.1"/>
    <property type="molecule type" value="Genomic_DNA"/>
</dbReference>
<evidence type="ECO:0000259" key="8">
    <source>
        <dbReference type="Pfam" id="PF22692"/>
    </source>
</evidence>
<protein>
    <recommendedName>
        <fullName evidence="5 6">Flagellar basal-body rod protein FlgF</fullName>
    </recommendedName>
</protein>
<comment type="caution">
    <text evidence="9">The sequence shown here is derived from an EMBL/GenBank/DDBJ whole genome shotgun (WGS) entry which is preliminary data.</text>
</comment>
<dbReference type="PANTHER" id="PTHR30435">
    <property type="entry name" value="FLAGELLAR PROTEIN"/>
    <property type="match status" value="1"/>
</dbReference>
<evidence type="ECO:0000256" key="3">
    <source>
        <dbReference type="ARBA" id="ARBA00023143"/>
    </source>
</evidence>
<sequence>MDKALYVSMTGAVQNMLGQRIHANNLANITTTGFRRDFEQARSMPVFGEFYPSRAYAMTENPGQSFDQGTMMETGNDLDVAIRGDGWIAVQGPDGQERYTRAGNLTIGTNGELFTGSGLPVLGENGPIVIPEFEKIEMGLDGTISIRPVGQPPNELAEVNRIKLVNPDVTQLTKGTDGLFRLKDGGAVPADANVQLVPGFLEGSNVNGVAEMISLLALTRQYEVNVKMMRSLEENSESMESVLRIN</sequence>
<dbReference type="NCBIfam" id="TIGR03506">
    <property type="entry name" value="FlgEFG_subfam"/>
    <property type="match status" value="1"/>
</dbReference>
<keyword evidence="9" id="KW-0282">Flagellum</keyword>
<dbReference type="InterPro" id="IPR053967">
    <property type="entry name" value="LlgE_F_G-like_D1"/>
</dbReference>
<dbReference type="RefSeq" id="WP_215820943.1">
    <property type="nucleotide sequence ID" value="NZ_JAGSOY010000046.1"/>
</dbReference>
<keyword evidence="9" id="KW-0966">Cell projection</keyword>
<keyword evidence="3 6" id="KW-0975">Bacterial flagellum</keyword>
<dbReference type="Pfam" id="PF22692">
    <property type="entry name" value="LlgE_F_G_D1"/>
    <property type="match status" value="1"/>
</dbReference>
<comment type="similarity">
    <text evidence="2 6">Belongs to the flagella basal body rod proteins family.</text>
</comment>
<reference evidence="9 10" key="1">
    <citation type="submission" date="2021-04" db="EMBL/GenBank/DDBJ databases">
        <authorList>
            <person name="Pira H."/>
            <person name="Risdian C."/>
            <person name="Wink J."/>
        </authorList>
    </citation>
    <scope>NUCLEOTIDE SEQUENCE [LARGE SCALE GENOMIC DNA]</scope>
    <source>
        <strain evidence="9 10">WH53</strain>
    </source>
</reference>
<feature type="domain" description="Flagellar basal-body/hook protein C-terminal" evidence="7">
    <location>
        <begin position="198"/>
        <end position="239"/>
    </location>
</feature>